<dbReference type="EMBL" id="VRTS01000008">
    <property type="protein sequence ID" value="TXK60715.1"/>
    <property type="molecule type" value="Genomic_DNA"/>
</dbReference>
<feature type="transmembrane region" description="Helical" evidence="1">
    <location>
        <begin position="187"/>
        <end position="207"/>
    </location>
</feature>
<gene>
    <name evidence="2" type="ORF">FU658_11235</name>
</gene>
<proteinExistence type="predicted"/>
<feature type="transmembrane region" description="Helical" evidence="1">
    <location>
        <begin position="430"/>
        <end position="460"/>
    </location>
</feature>
<dbReference type="InterPro" id="IPR018674">
    <property type="entry name" value="DUF2142_membrane"/>
</dbReference>
<evidence type="ECO:0000256" key="1">
    <source>
        <dbReference type="SAM" id="Phobius"/>
    </source>
</evidence>
<keyword evidence="1" id="KW-0812">Transmembrane</keyword>
<dbReference type="Proteomes" id="UP000321248">
    <property type="component" value="Unassembled WGS sequence"/>
</dbReference>
<feature type="transmembrane region" description="Helical" evidence="1">
    <location>
        <begin position="380"/>
        <end position="398"/>
    </location>
</feature>
<organism evidence="2 3">
    <name type="scientific">Alkalisalibacterium limincola</name>
    <dbReference type="NCBI Taxonomy" id="2699169"/>
    <lineage>
        <taxon>Bacteria</taxon>
        <taxon>Pseudomonadati</taxon>
        <taxon>Pseudomonadota</taxon>
        <taxon>Gammaproteobacteria</taxon>
        <taxon>Lysobacterales</taxon>
        <taxon>Lysobacteraceae</taxon>
        <taxon>Alkalisalibacterium</taxon>
    </lineage>
</organism>
<feature type="transmembrane region" description="Helical" evidence="1">
    <location>
        <begin position="586"/>
        <end position="605"/>
    </location>
</feature>
<feature type="transmembrane region" description="Helical" evidence="1">
    <location>
        <begin position="472"/>
        <end position="495"/>
    </location>
</feature>
<feature type="transmembrane region" description="Helical" evidence="1">
    <location>
        <begin position="641"/>
        <end position="663"/>
    </location>
</feature>
<name>A0A5C8KM93_9GAMM</name>
<keyword evidence="1" id="KW-1133">Transmembrane helix</keyword>
<evidence type="ECO:0000313" key="2">
    <source>
        <dbReference type="EMBL" id="TXK60715.1"/>
    </source>
</evidence>
<protein>
    <submittedName>
        <fullName evidence="2">DUF2142 domain-containing protein</fullName>
    </submittedName>
</protein>
<evidence type="ECO:0000313" key="3">
    <source>
        <dbReference type="Proteomes" id="UP000321248"/>
    </source>
</evidence>
<feature type="transmembrane region" description="Helical" evidence="1">
    <location>
        <begin position="333"/>
        <end position="351"/>
    </location>
</feature>
<dbReference type="OrthoDB" id="2220917at2"/>
<accession>A0A5C8KM93</accession>
<feature type="transmembrane region" description="Helical" evidence="1">
    <location>
        <begin position="358"/>
        <end position="374"/>
    </location>
</feature>
<dbReference type="Pfam" id="PF09913">
    <property type="entry name" value="DUF2142"/>
    <property type="match status" value="1"/>
</dbReference>
<feature type="transmembrane region" description="Helical" evidence="1">
    <location>
        <begin position="228"/>
        <end position="246"/>
    </location>
</feature>
<sequence length="673" mass="72907">MPRSGQGRCGRPMIGSLRVAHRLARSWLVVVLALLGGAAVYAGSTSSLASLELEVEASANPWLQVFHDRNGAFREQRSSWHALDPDGQRRVLVRFPASEGRWLRFDLSAGGTAARLCPIRLRVDRQSLEFSADYVIRLERQLLSARWDDAGCLVVEAEPGTPDPFVVLEARPDLDWPSRSAARNMRWLQFIGMGLLVLAGWRALVVAMPARAPLRGTMEGGLSRLEAALPWIVLGLVLVAGSQHAWRSPPNYAPDEVAHLSKVSRIVSGHPFSNAEGEKLLPVRDMYGSLGRLLHHKDALDPVEVERLRDAPLACVREDIELPTSATPYFPHVYAPTAATYALGCGLGWSFGNFLDAARALNLLLAALLVFWAVRVAGPARWPIAVVAALPMTIAQFASVSADALTISLSLAAVGGLLGAAAGSRPLRSMFPWLLALALALALAKPGIPWVLGLAVLALPRCREQGLNCWKWLGFLVALPLVVHVAWTVLATGTAESIVRDHAQGNAELLLSQPGVFLGQWWNTFFSPYVLVLVEQAIGRLGWLDIPLPGWAYVLGIWMLVATLALRGEATPHSPGEVLIARAWSLALVLGSLAIIALPLFVYWTSPASPYVEGLQGRYFLPTLALLLAALSLRAPAPHRLLLGLGVLAALVVLNIVAVDQMLEAYYITGRRH</sequence>
<feature type="transmembrane region" description="Helical" evidence="1">
    <location>
        <begin position="405"/>
        <end position="424"/>
    </location>
</feature>
<reference evidence="2 3" key="1">
    <citation type="submission" date="2019-08" db="EMBL/GenBank/DDBJ databases">
        <authorList>
            <person name="Karlyshev A.V."/>
        </authorList>
    </citation>
    <scope>NUCLEOTIDE SEQUENCE [LARGE SCALE GENOMIC DNA]</scope>
    <source>
        <strain evidence="2 3">Alg18-2.2</strain>
    </source>
</reference>
<feature type="transmembrane region" description="Helical" evidence="1">
    <location>
        <begin position="617"/>
        <end position="635"/>
    </location>
</feature>
<keyword evidence="1" id="KW-0472">Membrane</keyword>
<comment type="caution">
    <text evidence="2">The sequence shown here is derived from an EMBL/GenBank/DDBJ whole genome shotgun (WGS) entry which is preliminary data.</text>
</comment>
<dbReference type="AlphaFoldDB" id="A0A5C8KM93"/>
<feature type="transmembrane region" description="Helical" evidence="1">
    <location>
        <begin position="546"/>
        <end position="566"/>
    </location>
</feature>
<keyword evidence="3" id="KW-1185">Reference proteome</keyword>